<sequence>MTGYKAYLAYGIKKIWTLIALLLVLSAVAISLLRFSLPYLDQNKHLVENYISDNYNADLRIVSISAEWGAHGPSLVLNGVTLQDSTSAALELNIARVFVELNFWESIRSFSIQSNQFELNGVSMIVNTHFMEGREAGEQNAITVVNKLFLERLQRFSISDSKLTINTELNSQSYDLRKVSWINRGQRHQAVGQLRVAELANNSASFVLDLYGESNALEGTFYARGDDLDLAPWFNELTSEQQTLLESRGNFSLWAAINDGQLSDLQVQLSPSQFKWQSQDKTVLTTNVESGAIIAEPDERGWQFNINDLVLSANDQSMQTSFAGHLDQSGSVQLSSIGDINLTPLVELMPLMMTQEQADSLHELAVTGLLTQLQLQGREQGISMRAKVEQLSWQPTGVLPGLDNLEAEFVWYKNQGRIYLHTENANMDSSNLLDDSLAVEAFNASLYVYQDSPESTWYLFSDDIAFKSNKVEFTQQFRYQFDQQELSLLTRISSLPVARVPELFPEYYMGANTKAYLTRALENQDSAKNAFVNNASVLWRGQLGDFPFDDNQGVFQASVDITAADFMFSSEWPTLTDLDINLLFENDRLLMRSPSSKLKDIELTRLEAEIPSLSDAQSLQIGALAQGTGRQLAELMLDSQMADTLGALLSRELVIDGLLKTDLALLIPLDNERVKASGTVSLQDNIIEFPSVAMTLHKATGGITFVNDEVQVTDLGAQLFGQPVQISMRGQLERPSGNDETSLSGEVYRSDIGITGRWDVNEIVESYYPVLAPYASGATDIAVSLELVEGNGDFTYELMGNANLDEVKTYLPQPFAEQTIGPIKISAQGDRTASVFHVSSTSGIFFDGVLPHKELVFSRAHLALGEESLGSMGLGFSIAAEVEQFDVDGWASFVDAIVNNIDDNSVAIIGVPDRVFIAADKLNLGERELTNARVQAKQRDNDWKIDLTAKQAQLEVYIDDEWQTRGIDLNAQFIRFEEFDIAQSSTEQWQIEQLPPLRLRCGDCQFGRLNLGEVSIDGMPTDNGYEFAQVLFSSAEGELRATGASDTNTTRFTGTVTSDDFGRLLQSAQIESGIKDSEANFEFELAWQGQPWTASLDKLEGEVDWELTDGYITELSDKGSRIFTLFSLNSLVRKLSLDFRDVFAQGFFYDDIKGSIQIAQGKAYTGDTVVDGGAGEITIDGYTDLVNNELNYHVSFTPNVTGNLPILVYFMANPPTALAALALDQMLTSAKVISNVNYAVTGTLDEPIVQEIGRDSTEIELPARVAPSDEDTGEGEEQEETFKVPEPVSVETRELDG</sequence>
<feature type="compositionally biased region" description="Acidic residues" evidence="1">
    <location>
        <begin position="1268"/>
        <end position="1279"/>
    </location>
</feature>
<dbReference type="Proteomes" id="UP001234343">
    <property type="component" value="Unassembled WGS sequence"/>
</dbReference>
<evidence type="ECO:0000313" key="4">
    <source>
        <dbReference type="Proteomes" id="UP001234343"/>
    </source>
</evidence>
<evidence type="ECO:0000313" key="3">
    <source>
        <dbReference type="EMBL" id="MDM7859128.1"/>
    </source>
</evidence>
<evidence type="ECO:0000256" key="1">
    <source>
        <dbReference type="SAM" id="MobiDB-lite"/>
    </source>
</evidence>
<protein>
    <submittedName>
        <fullName evidence="3">YhdP family protein</fullName>
    </submittedName>
</protein>
<evidence type="ECO:0000259" key="2">
    <source>
        <dbReference type="Pfam" id="PF13116"/>
    </source>
</evidence>
<dbReference type="PANTHER" id="PTHR38690">
    <property type="entry name" value="PROTEASE-RELATED"/>
    <property type="match status" value="1"/>
</dbReference>
<dbReference type="PANTHER" id="PTHR38690:SF1">
    <property type="entry name" value="PROTEASE"/>
    <property type="match status" value="1"/>
</dbReference>
<dbReference type="InterPro" id="IPR025263">
    <property type="entry name" value="YhdP_central"/>
</dbReference>
<gene>
    <name evidence="3" type="ORF">QTP81_00740</name>
</gene>
<organism evidence="3 4">
    <name type="scientific">Alteromonas arenosi</name>
    <dbReference type="NCBI Taxonomy" id="3055817"/>
    <lineage>
        <taxon>Bacteria</taxon>
        <taxon>Pseudomonadati</taxon>
        <taxon>Pseudomonadota</taxon>
        <taxon>Gammaproteobacteria</taxon>
        <taxon>Alteromonadales</taxon>
        <taxon>Alteromonadaceae</taxon>
        <taxon>Alteromonas/Salinimonas group</taxon>
        <taxon>Alteromonas</taxon>
    </lineage>
</organism>
<accession>A0ABT7SSF7</accession>
<proteinExistence type="predicted"/>
<dbReference type="InterPro" id="IPR011836">
    <property type="entry name" value="YhdP"/>
</dbReference>
<feature type="domain" description="YhdP central" evidence="2">
    <location>
        <begin position="13"/>
        <end position="1249"/>
    </location>
</feature>
<reference evidence="3 4" key="1">
    <citation type="submission" date="2023-06" db="EMBL/GenBank/DDBJ databases">
        <title>Alteromonas sp. ASW11-36 isolated from intertidal sand.</title>
        <authorList>
            <person name="Li Y."/>
        </authorList>
    </citation>
    <scope>NUCLEOTIDE SEQUENCE [LARGE SCALE GENOMIC DNA]</scope>
    <source>
        <strain evidence="3 4">ASW11-36</strain>
    </source>
</reference>
<dbReference type="RefSeq" id="WP_289363035.1">
    <property type="nucleotide sequence ID" value="NZ_JAUCBP010000001.1"/>
</dbReference>
<keyword evidence="4" id="KW-1185">Reference proteome</keyword>
<name>A0ABT7SSF7_9ALTE</name>
<dbReference type="EMBL" id="JAUCBP010000001">
    <property type="protein sequence ID" value="MDM7859128.1"/>
    <property type="molecule type" value="Genomic_DNA"/>
</dbReference>
<feature type="region of interest" description="Disordered" evidence="1">
    <location>
        <begin position="1255"/>
        <end position="1297"/>
    </location>
</feature>
<dbReference type="NCBIfam" id="TIGR02099">
    <property type="entry name" value="YhdP family protein"/>
    <property type="match status" value="1"/>
</dbReference>
<dbReference type="Pfam" id="PF13116">
    <property type="entry name" value="YhdP"/>
    <property type="match status" value="1"/>
</dbReference>
<comment type="caution">
    <text evidence="3">The sequence shown here is derived from an EMBL/GenBank/DDBJ whole genome shotgun (WGS) entry which is preliminary data.</text>
</comment>